<reference evidence="2" key="1">
    <citation type="submission" date="2018-05" db="EMBL/GenBank/DDBJ databases">
        <authorList>
            <person name="Lanie J.A."/>
            <person name="Ng W.-L."/>
            <person name="Kazmierczak K.M."/>
            <person name="Andrzejewski T.M."/>
            <person name="Davidsen T.M."/>
            <person name="Wayne K.J."/>
            <person name="Tettelin H."/>
            <person name="Glass J.I."/>
            <person name="Rusch D."/>
            <person name="Podicherti R."/>
            <person name="Tsui H.-C.T."/>
            <person name="Winkler M.E."/>
        </authorList>
    </citation>
    <scope>NUCLEOTIDE SEQUENCE</scope>
</reference>
<evidence type="ECO:0000256" key="1">
    <source>
        <dbReference type="ARBA" id="ARBA00009303"/>
    </source>
</evidence>
<dbReference type="GO" id="GO:0016491">
    <property type="term" value="F:oxidoreductase activity"/>
    <property type="evidence" value="ECO:0007669"/>
    <property type="project" value="InterPro"/>
</dbReference>
<gene>
    <name evidence="2" type="ORF">METZ01_LOCUS142129</name>
</gene>
<name>A0A381ZJ24_9ZZZZ</name>
<dbReference type="GO" id="GO:0009263">
    <property type="term" value="P:deoxyribonucleotide biosynthetic process"/>
    <property type="evidence" value="ECO:0007669"/>
    <property type="project" value="InterPro"/>
</dbReference>
<dbReference type="SUPFAM" id="SSF47240">
    <property type="entry name" value="Ferritin-like"/>
    <property type="match status" value="1"/>
</dbReference>
<dbReference type="InterPro" id="IPR009078">
    <property type="entry name" value="Ferritin-like_SF"/>
</dbReference>
<dbReference type="InterPro" id="IPR033909">
    <property type="entry name" value="RNR_small"/>
</dbReference>
<protein>
    <submittedName>
        <fullName evidence="2">Uncharacterized protein</fullName>
    </submittedName>
</protein>
<proteinExistence type="inferred from homology"/>
<dbReference type="Pfam" id="PF00268">
    <property type="entry name" value="Ribonuc_red_sm"/>
    <property type="match status" value="1"/>
</dbReference>
<dbReference type="AlphaFoldDB" id="A0A381ZJ24"/>
<sequence>MKQPLFLGEDLGVQRYDRFKYPVFFNLYKKQIEFFWRPEEIELKKDRGDFKEMSDNEKFIFTSNLKYQTMMDSVANRGVPTLLNFVSNPELEACMNAWGFFEQIHSYSYTYIIKNVYNDPTAVLDSILTDKEILKRADATIKEYDTLRKMGKNKSIENVKKQIYLTLISVNILEAVRFYVSFVCAFAFAENKKMAGNADIIKLIKRDEALHLSSSQEVLKILKKNKDEKFLTTTKECEEDAIKMFESAAQEEKEWASYLFKDGSIIGLNEIVLHQYIDWLCMSRRKTIGLPYENVGKNPIAGWTEPWMSSEAVQVAPQEHEITSYKIGASKNDLADMDFEDMEL</sequence>
<dbReference type="EMBL" id="UINC01021531">
    <property type="protein sequence ID" value="SVA89275.1"/>
    <property type="molecule type" value="Genomic_DNA"/>
</dbReference>
<dbReference type="PANTHER" id="PTHR23409:SF18">
    <property type="entry name" value="RIBONUCLEOSIDE-DIPHOSPHATE REDUCTASE SUBUNIT M2"/>
    <property type="match status" value="1"/>
</dbReference>
<dbReference type="CDD" id="cd01049">
    <property type="entry name" value="RNRR2"/>
    <property type="match status" value="1"/>
</dbReference>
<evidence type="ECO:0000313" key="2">
    <source>
        <dbReference type="EMBL" id="SVA89275.1"/>
    </source>
</evidence>
<dbReference type="PANTHER" id="PTHR23409">
    <property type="entry name" value="RIBONUCLEOSIDE-DIPHOSPHATE REDUCTASE SMALL CHAIN"/>
    <property type="match status" value="1"/>
</dbReference>
<dbReference type="Gene3D" id="1.10.620.20">
    <property type="entry name" value="Ribonucleotide Reductase, subunit A"/>
    <property type="match status" value="1"/>
</dbReference>
<dbReference type="NCBIfam" id="NF006576">
    <property type="entry name" value="PRK09101.1"/>
    <property type="match status" value="1"/>
</dbReference>
<dbReference type="InterPro" id="IPR000358">
    <property type="entry name" value="RNR_small_fam"/>
</dbReference>
<accession>A0A381ZJ24</accession>
<organism evidence="2">
    <name type="scientific">marine metagenome</name>
    <dbReference type="NCBI Taxonomy" id="408172"/>
    <lineage>
        <taxon>unclassified sequences</taxon>
        <taxon>metagenomes</taxon>
        <taxon>ecological metagenomes</taxon>
    </lineage>
</organism>
<dbReference type="InterPro" id="IPR012348">
    <property type="entry name" value="RNR-like"/>
</dbReference>
<comment type="similarity">
    <text evidence="1">Belongs to the ribonucleoside diphosphate reductase small chain family.</text>
</comment>